<gene>
    <name evidence="1" type="ORF">WKI58_13645</name>
</gene>
<protein>
    <submittedName>
        <fullName evidence="1">DUF2993 domain-containing protein</fullName>
    </submittedName>
</protein>
<organism evidence="1 2">
    <name type="scientific">Streptomyces pratisoli</name>
    <dbReference type="NCBI Taxonomy" id="3139917"/>
    <lineage>
        <taxon>Bacteria</taxon>
        <taxon>Bacillati</taxon>
        <taxon>Actinomycetota</taxon>
        <taxon>Actinomycetes</taxon>
        <taxon>Kitasatosporales</taxon>
        <taxon>Streptomycetaceae</taxon>
        <taxon>Streptomyces</taxon>
    </lineage>
</organism>
<accession>A0ACC6QGX4</accession>
<evidence type="ECO:0000313" key="1">
    <source>
        <dbReference type="EMBL" id="MEJ8657555.1"/>
    </source>
</evidence>
<evidence type="ECO:0000313" key="2">
    <source>
        <dbReference type="Proteomes" id="UP001375539"/>
    </source>
</evidence>
<comment type="caution">
    <text evidence="1">The sequence shown here is derived from an EMBL/GenBank/DDBJ whole genome shotgun (WGS) entry which is preliminary data.</text>
</comment>
<sequence>MIRRPAAGRRRLLRIALASAAVLAALPVADRIAAAVAEERIAERIAGRQSALVGTPQVSIDAFPFLPAAAEGTLPRVAVRADAVTREGRTVQASLELREVSERAGAYTAATAEARFTAPFGSFGDDLGEGASFSADEEGRLRIDRDVLGLPLTVVAEVRLTGRTVTVVPVAASFAGRPVDPAGPRISAAFSGRERTVPELPGGLTPTGVSVGDAGVTLHARADGVRFT</sequence>
<reference evidence="1" key="1">
    <citation type="submission" date="2024-03" db="EMBL/GenBank/DDBJ databases">
        <title>Novel Streptomyces species of biotechnological and ecological value are a feature of Machair soil.</title>
        <authorList>
            <person name="Prole J.R."/>
            <person name="Goodfellow M."/>
            <person name="Allenby N."/>
            <person name="Ward A.C."/>
        </authorList>
    </citation>
    <scope>NUCLEOTIDE SEQUENCE</scope>
    <source>
        <strain evidence="1">MS1.AVA.4</strain>
    </source>
</reference>
<keyword evidence="2" id="KW-1185">Reference proteome</keyword>
<name>A0ACC6QGX4_9ACTN</name>
<dbReference type="EMBL" id="JBBKAI010000002">
    <property type="protein sequence ID" value="MEJ8657555.1"/>
    <property type="molecule type" value="Genomic_DNA"/>
</dbReference>
<proteinExistence type="predicted"/>
<dbReference type="Proteomes" id="UP001375539">
    <property type="component" value="Unassembled WGS sequence"/>
</dbReference>